<dbReference type="Gene3D" id="2.40.10.10">
    <property type="entry name" value="Trypsin-like serine proteases"/>
    <property type="match status" value="1"/>
</dbReference>
<dbReference type="GO" id="GO:0006508">
    <property type="term" value="P:proteolysis"/>
    <property type="evidence" value="ECO:0007669"/>
    <property type="project" value="InterPro"/>
</dbReference>
<evidence type="ECO:0000256" key="2">
    <source>
        <dbReference type="ARBA" id="ARBA00024195"/>
    </source>
</evidence>
<dbReference type="PRINTS" id="PR00722">
    <property type="entry name" value="CHYMOTRYPSIN"/>
</dbReference>
<sequence length="449" mass="50467">MLRRHAATSLALMTFVVSVGCLRNVQAIKAPNWQASRIILADQSDEPIQASLDDPEAFGEEPVEGPYVIMDDASTDGASGESTVYGDSDHVIGKRAFTPAHHYPGKSYAGKVKSKSAKWKNDNLAARGVISPPYRVGQKKEFELAPKESFQCGIQKVLPNDLWKPKLDLTGGNSISKRRIEARRHSWPWQVDIFFYRVENGSAVRVHLCGGTLVDRWHVITAAHCNIIRSRNFDLGRPKSYYVRLGQHFRSVDRESLQTIRVDKWVDHDSYNDSVSEGEVPKFYLFNDIAFLRLDRPVDLSDQVHPVCMDFSDTVAFAPGTTCYATGWSLDEFDYQKWIKGEYSEVLNESKSKIAKDSYCTKHHSGFNADVTLCTKYYPGHYSCHGDSGGPLQCERDGRFYLVGIVSYDVATSCRATGMTYFTKIRGVQAWIEQQLDKSLQEIASSQAS</sequence>
<dbReference type="AlphaFoldDB" id="A0A1W0WVK2"/>
<dbReference type="InterPro" id="IPR001314">
    <property type="entry name" value="Peptidase_S1A"/>
</dbReference>
<keyword evidence="6" id="KW-1185">Reference proteome</keyword>
<dbReference type="PANTHER" id="PTHR24256">
    <property type="entry name" value="TRYPTASE-RELATED"/>
    <property type="match status" value="1"/>
</dbReference>
<dbReference type="InterPro" id="IPR018114">
    <property type="entry name" value="TRYPSIN_HIS"/>
</dbReference>
<comment type="similarity">
    <text evidence="2">Belongs to the peptidase S1 family. CLIP subfamily.</text>
</comment>
<proteinExistence type="inferred from homology"/>
<keyword evidence="1" id="KW-1015">Disulfide bond</keyword>
<protein>
    <submittedName>
        <fullName evidence="5">Chymotrypsin A</fullName>
    </submittedName>
</protein>
<organism evidence="5 6">
    <name type="scientific">Hypsibius exemplaris</name>
    <name type="common">Freshwater tardigrade</name>
    <dbReference type="NCBI Taxonomy" id="2072580"/>
    <lineage>
        <taxon>Eukaryota</taxon>
        <taxon>Metazoa</taxon>
        <taxon>Ecdysozoa</taxon>
        <taxon>Tardigrada</taxon>
        <taxon>Eutardigrada</taxon>
        <taxon>Parachela</taxon>
        <taxon>Hypsibioidea</taxon>
        <taxon>Hypsibiidae</taxon>
        <taxon>Hypsibius</taxon>
    </lineage>
</organism>
<evidence type="ECO:0000259" key="4">
    <source>
        <dbReference type="PROSITE" id="PS50240"/>
    </source>
</evidence>
<dbReference type="PROSITE" id="PS51257">
    <property type="entry name" value="PROKAR_LIPOPROTEIN"/>
    <property type="match status" value="1"/>
</dbReference>
<keyword evidence="3" id="KW-0732">Signal</keyword>
<feature type="signal peptide" evidence="3">
    <location>
        <begin position="1"/>
        <end position="27"/>
    </location>
</feature>
<feature type="domain" description="Peptidase S1" evidence="4">
    <location>
        <begin position="169"/>
        <end position="437"/>
    </location>
</feature>
<evidence type="ECO:0000313" key="5">
    <source>
        <dbReference type="EMBL" id="OQV19210.1"/>
    </source>
</evidence>
<gene>
    <name evidence="5" type="ORF">BV898_06845</name>
</gene>
<dbReference type="Pfam" id="PF00089">
    <property type="entry name" value="Trypsin"/>
    <property type="match status" value="1"/>
</dbReference>
<dbReference type="Proteomes" id="UP000192578">
    <property type="component" value="Unassembled WGS sequence"/>
</dbReference>
<dbReference type="SMART" id="SM00020">
    <property type="entry name" value="Tryp_SPc"/>
    <property type="match status" value="1"/>
</dbReference>
<comment type="caution">
    <text evidence="5">The sequence shown here is derived from an EMBL/GenBank/DDBJ whole genome shotgun (WGS) entry which is preliminary data.</text>
</comment>
<dbReference type="InterPro" id="IPR043504">
    <property type="entry name" value="Peptidase_S1_PA_chymotrypsin"/>
</dbReference>
<evidence type="ECO:0000256" key="1">
    <source>
        <dbReference type="ARBA" id="ARBA00023157"/>
    </source>
</evidence>
<dbReference type="InterPro" id="IPR051487">
    <property type="entry name" value="Ser/Thr_Proteases_Immune/Dev"/>
</dbReference>
<dbReference type="GO" id="GO:0004252">
    <property type="term" value="F:serine-type endopeptidase activity"/>
    <property type="evidence" value="ECO:0007669"/>
    <property type="project" value="InterPro"/>
</dbReference>
<dbReference type="EMBL" id="MTYJ01000042">
    <property type="protein sequence ID" value="OQV19210.1"/>
    <property type="molecule type" value="Genomic_DNA"/>
</dbReference>
<dbReference type="InterPro" id="IPR001254">
    <property type="entry name" value="Trypsin_dom"/>
</dbReference>
<dbReference type="SUPFAM" id="SSF50494">
    <property type="entry name" value="Trypsin-like serine proteases"/>
    <property type="match status" value="1"/>
</dbReference>
<evidence type="ECO:0000313" key="6">
    <source>
        <dbReference type="Proteomes" id="UP000192578"/>
    </source>
</evidence>
<dbReference type="PROSITE" id="PS50240">
    <property type="entry name" value="TRYPSIN_DOM"/>
    <property type="match status" value="1"/>
</dbReference>
<dbReference type="InterPro" id="IPR009003">
    <property type="entry name" value="Peptidase_S1_PA"/>
</dbReference>
<accession>A0A1W0WVK2</accession>
<dbReference type="PROSITE" id="PS00134">
    <property type="entry name" value="TRYPSIN_HIS"/>
    <property type="match status" value="1"/>
</dbReference>
<reference evidence="6" key="1">
    <citation type="submission" date="2017-01" db="EMBL/GenBank/DDBJ databases">
        <title>Comparative genomics of anhydrobiosis in the tardigrade Hypsibius dujardini.</title>
        <authorList>
            <person name="Yoshida Y."/>
            <person name="Koutsovoulos G."/>
            <person name="Laetsch D."/>
            <person name="Stevens L."/>
            <person name="Kumar S."/>
            <person name="Horikawa D."/>
            <person name="Ishino K."/>
            <person name="Komine S."/>
            <person name="Tomita M."/>
            <person name="Blaxter M."/>
            <person name="Arakawa K."/>
        </authorList>
    </citation>
    <scope>NUCLEOTIDE SEQUENCE [LARGE SCALE GENOMIC DNA]</scope>
    <source>
        <strain evidence="6">Z151</strain>
    </source>
</reference>
<evidence type="ECO:0000256" key="3">
    <source>
        <dbReference type="SAM" id="SignalP"/>
    </source>
</evidence>
<feature type="chain" id="PRO_5013116967" evidence="3">
    <location>
        <begin position="28"/>
        <end position="449"/>
    </location>
</feature>
<name>A0A1W0WVK2_HYPEX</name>
<dbReference type="OrthoDB" id="10061449at2759"/>
<dbReference type="CDD" id="cd00190">
    <property type="entry name" value="Tryp_SPc"/>
    <property type="match status" value="1"/>
</dbReference>